<gene>
    <name evidence="1" type="ORF">rCG_32398</name>
</gene>
<reference evidence="1 2" key="1">
    <citation type="submission" date="2005-09" db="EMBL/GenBank/DDBJ databases">
        <authorList>
            <person name="Mural R.J."/>
            <person name="Li P.W."/>
            <person name="Adams M.D."/>
            <person name="Amanatides P.G."/>
            <person name="Baden-Tillson H."/>
            <person name="Barnstead M."/>
            <person name="Chin S.H."/>
            <person name="Dew I."/>
            <person name="Evans C.A."/>
            <person name="Ferriera S."/>
            <person name="Flanigan M."/>
            <person name="Fosler C."/>
            <person name="Glodek A."/>
            <person name="Gu Z."/>
            <person name="Holt R.A."/>
            <person name="Jennings D."/>
            <person name="Kraft C.L."/>
            <person name="Lu F."/>
            <person name="Nguyen T."/>
            <person name="Nusskern D.R."/>
            <person name="Pfannkoch C.M."/>
            <person name="Sitter C."/>
            <person name="Sutton G.G."/>
            <person name="Venter J.C."/>
            <person name="Wang Z."/>
            <person name="Woodage T."/>
            <person name="Zheng X.H."/>
            <person name="Zhong F."/>
        </authorList>
    </citation>
    <scope>NUCLEOTIDE SEQUENCE [LARGE SCALE GENOMIC DNA]</scope>
    <source>
        <strain>BN</strain>
        <strain evidence="2">Sprague-Dawley</strain>
    </source>
</reference>
<name>A6JX72_RAT</name>
<proteinExistence type="predicted"/>
<dbReference type="EMBL" id="CH474005">
    <property type="protein sequence ID" value="EDL96538.1"/>
    <property type="molecule type" value="Genomic_DNA"/>
</dbReference>
<protein>
    <submittedName>
        <fullName evidence="1">RCG32398, isoform CRA_b</fullName>
    </submittedName>
</protein>
<sequence length="37" mass="4079">MLTAVWSSTPCTDAMTHSHIPSRDFLKLEQPHAGALQ</sequence>
<accession>A6JX72</accession>
<dbReference type="Proteomes" id="UP000234681">
    <property type="component" value="Chromosome 3"/>
</dbReference>
<evidence type="ECO:0000313" key="2">
    <source>
        <dbReference type="Proteomes" id="UP000234681"/>
    </source>
</evidence>
<dbReference type="AlphaFoldDB" id="A6JX72"/>
<organism evidence="1 2">
    <name type="scientific">Rattus norvegicus</name>
    <name type="common">Rat</name>
    <dbReference type="NCBI Taxonomy" id="10116"/>
    <lineage>
        <taxon>Eukaryota</taxon>
        <taxon>Metazoa</taxon>
        <taxon>Chordata</taxon>
        <taxon>Craniata</taxon>
        <taxon>Vertebrata</taxon>
        <taxon>Euteleostomi</taxon>
        <taxon>Mammalia</taxon>
        <taxon>Eutheria</taxon>
        <taxon>Euarchontoglires</taxon>
        <taxon>Glires</taxon>
        <taxon>Rodentia</taxon>
        <taxon>Myomorpha</taxon>
        <taxon>Muroidea</taxon>
        <taxon>Muridae</taxon>
        <taxon>Murinae</taxon>
        <taxon>Rattus</taxon>
    </lineage>
</organism>
<evidence type="ECO:0000313" key="1">
    <source>
        <dbReference type="EMBL" id="EDL96538.1"/>
    </source>
</evidence>